<dbReference type="STRING" id="1683.Bang102_000580"/>
<evidence type="ECO:0000256" key="6">
    <source>
        <dbReference type="HAMAP-Rule" id="MF_00176"/>
    </source>
</evidence>
<feature type="binding site" evidence="6 8">
    <location>
        <begin position="317"/>
        <end position="319"/>
    </location>
    <ligand>
        <name>ATP</name>
        <dbReference type="ChEBI" id="CHEBI:30616"/>
    </ligand>
</feature>
<dbReference type="AlphaFoldDB" id="C4FGL7"/>
<comment type="function">
    <text evidence="6">Catalyzes the attachment of serine to tRNA(Ser). Is also able to aminoacylate tRNA(Sec) with serine, to form the misacylated tRNA L-seryl-tRNA(Sec), which will be further converted into selenocysteinyl-tRNA(Sec).</text>
</comment>
<dbReference type="GO" id="GO:0004828">
    <property type="term" value="F:serine-tRNA ligase activity"/>
    <property type="evidence" value="ECO:0007669"/>
    <property type="project" value="UniProtKB-UniRule"/>
</dbReference>
<dbReference type="PRINTS" id="PR00981">
    <property type="entry name" value="TRNASYNTHSER"/>
</dbReference>
<evidence type="ECO:0000313" key="11">
    <source>
        <dbReference type="Proteomes" id="UP000006408"/>
    </source>
</evidence>
<keyword evidence="4 6" id="KW-0648">Protein biosynthesis</keyword>
<feature type="domain" description="Aminoacyl-transfer RNA synthetases class-II family profile" evidence="9">
    <location>
        <begin position="241"/>
        <end position="463"/>
    </location>
</feature>
<evidence type="ECO:0000256" key="1">
    <source>
        <dbReference type="ARBA" id="ARBA00022598"/>
    </source>
</evidence>
<keyword evidence="5 6" id="KW-0030">Aminoacyl-tRNA synthetase</keyword>
<dbReference type="SUPFAM" id="SSF55681">
    <property type="entry name" value="Class II aaRS and biotin synthetases"/>
    <property type="match status" value="1"/>
</dbReference>
<keyword evidence="6" id="KW-0963">Cytoplasm</keyword>
<comment type="caution">
    <text evidence="10">The sequence shown here is derived from an EMBL/GenBank/DDBJ whole genome shotgun (WGS) entry which is preliminary data.</text>
</comment>
<evidence type="ECO:0000259" key="9">
    <source>
        <dbReference type="PROSITE" id="PS50862"/>
    </source>
</evidence>
<evidence type="ECO:0000256" key="5">
    <source>
        <dbReference type="ARBA" id="ARBA00023146"/>
    </source>
</evidence>
<dbReference type="HAMAP" id="MF_00176">
    <property type="entry name" value="Ser_tRNA_synth_type1"/>
    <property type="match status" value="1"/>
</dbReference>
<protein>
    <recommendedName>
        <fullName evidence="6">Serine--tRNA ligase</fullName>
        <ecNumber evidence="6">6.1.1.11</ecNumber>
    </recommendedName>
    <alternativeName>
        <fullName evidence="6">Seryl-tRNA synthetase</fullName>
        <shortName evidence="6">SerRS</shortName>
    </alternativeName>
    <alternativeName>
        <fullName evidence="6">Seryl-tRNA(Ser/Sec) synthetase</fullName>
    </alternativeName>
</protein>
<dbReference type="NCBIfam" id="TIGR00414">
    <property type="entry name" value="serS"/>
    <property type="match status" value="1"/>
</dbReference>
<evidence type="ECO:0000256" key="3">
    <source>
        <dbReference type="ARBA" id="ARBA00022840"/>
    </source>
</evidence>
<dbReference type="PROSITE" id="PS50862">
    <property type="entry name" value="AA_TRNA_LIGASE_II"/>
    <property type="match status" value="1"/>
</dbReference>
<proteinExistence type="inferred from homology"/>
<dbReference type="PIRSF" id="PIRSF001529">
    <property type="entry name" value="Ser-tRNA-synth_IIa"/>
    <property type="match status" value="1"/>
</dbReference>
<dbReference type="PATRIC" id="fig|518635.7.peg.1330"/>
<dbReference type="EC" id="6.1.1.11" evidence="6"/>
<evidence type="ECO:0000256" key="8">
    <source>
        <dbReference type="PIRSR" id="PIRSR001529-2"/>
    </source>
</evidence>
<feature type="binding site" evidence="8">
    <location>
        <begin position="333"/>
        <end position="336"/>
    </location>
    <ligand>
        <name>ATP</name>
        <dbReference type="ChEBI" id="CHEBI:30616"/>
    </ligand>
</feature>
<feature type="binding site" evidence="7">
    <location>
        <position position="286"/>
    </location>
    <ligand>
        <name>L-serine</name>
        <dbReference type="ChEBI" id="CHEBI:33384"/>
    </ligand>
</feature>
<dbReference type="InterPro" id="IPR033729">
    <property type="entry name" value="SerRS_core"/>
</dbReference>
<sequence>MAITIAITVTMRSALLDMPPIVTKSQDNGDVLFGNSPQSCTNGCDASLRGTRLRLMLDIQFIREHADVVKESQRKRGESVELVDEVLTSDEARRAALRDFEAARAQQKEIGKKVAAASGDDKAKLIAETKELSKKVSEYKAAADAATGEYTTAMWKLSNIVEPEAPAGGEDDYVVVKKVGDIRDFAAEGFEPKDHLTLGRGVAGIDMERGVKVGGSRFYFLRGAVARMQIAMLTMAVDQAEEHGFTLAITPTLVRPEVMRGTGFLNSHADEIYRLREPDDQYLVGTSEVALAGMHENEILNLENGPLRYCGWSSCYRREAGAAGKDTSGIIRVHQFDKVEMFVYAKQEDSYKEHEHLLAMEQEMLGKVEVPYRIIDTAAGDLGSSAARKFDCEAWVPTQGRYRELTSTSNCTEYQARRLNIRERTEDGSTRAVATLNGTLATTRWLVAIMENHQQKDGSIEIPKAMRAYMGGKEVIEPTKWEA</sequence>
<comment type="subcellular location">
    <subcellularLocation>
        <location evidence="6">Cytoplasm</location>
    </subcellularLocation>
</comment>
<dbReference type="UniPathway" id="UPA00906">
    <property type="reaction ID" value="UER00895"/>
</dbReference>
<dbReference type="EMBL" id="ABYS02000010">
    <property type="protein sequence ID" value="EEP20561.1"/>
    <property type="molecule type" value="Genomic_DNA"/>
</dbReference>
<comment type="subunit">
    <text evidence="6">Homodimer. The tRNA molecule binds across the dimer.</text>
</comment>
<feature type="binding site" evidence="6">
    <location>
        <begin position="286"/>
        <end position="288"/>
    </location>
    <ligand>
        <name>L-serine</name>
        <dbReference type="ChEBI" id="CHEBI:33384"/>
    </ligand>
</feature>
<keyword evidence="11" id="KW-1185">Reference proteome</keyword>
<feature type="binding site" evidence="6">
    <location>
        <position position="439"/>
    </location>
    <ligand>
        <name>L-serine</name>
        <dbReference type="ChEBI" id="CHEBI:33384"/>
    </ligand>
</feature>
<gene>
    <name evidence="6 10" type="primary">serS</name>
    <name evidence="10" type="ORF">BIFANG_03493</name>
</gene>
<reference evidence="10" key="1">
    <citation type="submission" date="2009-04" db="EMBL/GenBank/DDBJ databases">
        <authorList>
            <person name="Weinstock G."/>
            <person name="Sodergren E."/>
            <person name="Clifton S."/>
            <person name="Fulton L."/>
            <person name="Fulton B."/>
            <person name="Courtney L."/>
            <person name="Fronick C."/>
            <person name="Harrison M."/>
            <person name="Strong C."/>
            <person name="Farmer C."/>
            <person name="Delahaunty K."/>
            <person name="Markovic C."/>
            <person name="Hall O."/>
            <person name="Minx P."/>
            <person name="Tomlinson C."/>
            <person name="Mitreva M."/>
            <person name="Nelson J."/>
            <person name="Hou S."/>
            <person name="Wollam A."/>
            <person name="Pepin K.H."/>
            <person name="Johnson M."/>
            <person name="Bhonagiri V."/>
            <person name="Nash W.E."/>
            <person name="Warren W."/>
            <person name="Chinwalla A."/>
            <person name="Mardis E.R."/>
            <person name="Wilson R.K."/>
        </authorList>
    </citation>
    <scope>NUCLEOTIDE SEQUENCE [LARGE SCALE GENOMIC DNA]</scope>
    <source>
        <strain evidence="10">DSM 20098</strain>
    </source>
</reference>
<dbReference type="GO" id="GO:0006434">
    <property type="term" value="P:seryl-tRNA aminoacylation"/>
    <property type="evidence" value="ECO:0007669"/>
    <property type="project" value="UniProtKB-UniRule"/>
</dbReference>
<dbReference type="SUPFAM" id="SSF46589">
    <property type="entry name" value="tRNA-binding arm"/>
    <property type="match status" value="1"/>
</dbReference>
<dbReference type="Pfam" id="PF00587">
    <property type="entry name" value="tRNA-synt_2b"/>
    <property type="match status" value="1"/>
</dbReference>
<organism evidence="10 11">
    <name type="scientific">Bifidobacterium angulatum DSM 20098 = JCM 7096</name>
    <dbReference type="NCBI Taxonomy" id="518635"/>
    <lineage>
        <taxon>Bacteria</taxon>
        <taxon>Bacillati</taxon>
        <taxon>Actinomycetota</taxon>
        <taxon>Actinomycetes</taxon>
        <taxon>Bifidobacteriales</taxon>
        <taxon>Bifidobacteriaceae</taxon>
        <taxon>Bifidobacterium</taxon>
    </lineage>
</organism>
<evidence type="ECO:0000256" key="2">
    <source>
        <dbReference type="ARBA" id="ARBA00022741"/>
    </source>
</evidence>
<accession>C4FGL7</accession>
<comment type="similarity">
    <text evidence="6">Belongs to the class-II aminoacyl-tRNA synthetase family. Type-1 seryl-tRNA synthetase subfamily.</text>
</comment>
<evidence type="ECO:0000256" key="7">
    <source>
        <dbReference type="PIRSR" id="PIRSR001529-1"/>
    </source>
</evidence>
<comment type="catalytic activity">
    <reaction evidence="6">
        <text>tRNA(Ser) + L-serine + ATP = L-seryl-tRNA(Ser) + AMP + diphosphate + H(+)</text>
        <dbReference type="Rhea" id="RHEA:12292"/>
        <dbReference type="Rhea" id="RHEA-COMP:9669"/>
        <dbReference type="Rhea" id="RHEA-COMP:9703"/>
        <dbReference type="ChEBI" id="CHEBI:15378"/>
        <dbReference type="ChEBI" id="CHEBI:30616"/>
        <dbReference type="ChEBI" id="CHEBI:33019"/>
        <dbReference type="ChEBI" id="CHEBI:33384"/>
        <dbReference type="ChEBI" id="CHEBI:78442"/>
        <dbReference type="ChEBI" id="CHEBI:78533"/>
        <dbReference type="ChEBI" id="CHEBI:456215"/>
        <dbReference type="EC" id="6.1.1.11"/>
    </reaction>
</comment>
<feature type="binding site" evidence="6">
    <location>
        <position position="333"/>
    </location>
    <ligand>
        <name>ATP</name>
        <dbReference type="ChEBI" id="CHEBI:30616"/>
    </ligand>
</feature>
<dbReference type="GO" id="GO:0005524">
    <property type="term" value="F:ATP binding"/>
    <property type="evidence" value="ECO:0007669"/>
    <property type="project" value="UniProtKB-UniRule"/>
</dbReference>
<keyword evidence="1 6" id="KW-0436">Ligase</keyword>
<evidence type="ECO:0000313" key="10">
    <source>
        <dbReference type="EMBL" id="EEP20561.1"/>
    </source>
</evidence>
<feature type="binding site" evidence="6 8">
    <location>
        <begin position="404"/>
        <end position="407"/>
    </location>
    <ligand>
        <name>ATP</name>
        <dbReference type="ChEBI" id="CHEBI:30616"/>
    </ligand>
</feature>
<comment type="pathway">
    <text evidence="6">Aminoacyl-tRNA biosynthesis; selenocysteinyl-tRNA(Sec) biosynthesis; L-seryl-tRNA(Sec) from L-serine and tRNA(Sec): step 1/1.</text>
</comment>
<dbReference type="GO" id="GO:0016260">
    <property type="term" value="P:selenocysteine biosynthetic process"/>
    <property type="evidence" value="ECO:0007669"/>
    <property type="project" value="UniProtKB-UniRule"/>
</dbReference>
<feature type="binding site" evidence="7">
    <location>
        <position position="317"/>
    </location>
    <ligand>
        <name>L-serine</name>
        <dbReference type="ChEBI" id="CHEBI:33384"/>
    </ligand>
</feature>
<dbReference type="eggNOG" id="COG0172">
    <property type="taxonomic scope" value="Bacteria"/>
</dbReference>
<dbReference type="HOGENOM" id="CLU_023797_0_1_11"/>
<dbReference type="InterPro" id="IPR042103">
    <property type="entry name" value="SerRS_1_N_sf"/>
</dbReference>
<dbReference type="InterPro" id="IPR002314">
    <property type="entry name" value="aa-tRNA-synt_IIb"/>
</dbReference>
<comment type="domain">
    <text evidence="6">Consists of two distinct domains, a catalytic core and a N-terminal extension that is involved in tRNA binding.</text>
</comment>
<dbReference type="InterPro" id="IPR045864">
    <property type="entry name" value="aa-tRNA-synth_II/BPL/LPL"/>
</dbReference>
<dbReference type="Proteomes" id="UP000006408">
    <property type="component" value="Unassembled WGS sequence"/>
</dbReference>
<feature type="binding site" evidence="7">
    <location>
        <position position="437"/>
    </location>
    <ligand>
        <name>L-serine</name>
        <dbReference type="ChEBI" id="CHEBI:33384"/>
    </ligand>
</feature>
<dbReference type="PANTHER" id="PTHR11778">
    <property type="entry name" value="SERYL-TRNA SYNTHETASE"/>
    <property type="match status" value="1"/>
</dbReference>
<dbReference type="InterPro" id="IPR002317">
    <property type="entry name" value="Ser-tRNA-ligase_type_1"/>
</dbReference>
<dbReference type="InterPro" id="IPR010978">
    <property type="entry name" value="tRNA-bd_arm"/>
</dbReference>
<dbReference type="Gene3D" id="1.10.287.40">
    <property type="entry name" value="Serine-tRNA synthetase, tRNA binding domain"/>
    <property type="match status" value="1"/>
</dbReference>
<name>C4FGL7_9BIFI</name>
<comment type="catalytic activity">
    <reaction evidence="6">
        <text>tRNA(Sec) + L-serine + ATP = L-seryl-tRNA(Sec) + AMP + diphosphate + H(+)</text>
        <dbReference type="Rhea" id="RHEA:42580"/>
        <dbReference type="Rhea" id="RHEA-COMP:9742"/>
        <dbReference type="Rhea" id="RHEA-COMP:10128"/>
        <dbReference type="ChEBI" id="CHEBI:15378"/>
        <dbReference type="ChEBI" id="CHEBI:30616"/>
        <dbReference type="ChEBI" id="CHEBI:33019"/>
        <dbReference type="ChEBI" id="CHEBI:33384"/>
        <dbReference type="ChEBI" id="CHEBI:78442"/>
        <dbReference type="ChEBI" id="CHEBI:78533"/>
        <dbReference type="ChEBI" id="CHEBI:456215"/>
        <dbReference type="EC" id="6.1.1.11"/>
    </reaction>
</comment>
<dbReference type="CDD" id="cd00770">
    <property type="entry name" value="SerRS_core"/>
    <property type="match status" value="1"/>
</dbReference>
<keyword evidence="3 6" id="KW-0067">ATP-binding</keyword>
<feature type="binding site" evidence="6 7">
    <location>
        <position position="340"/>
    </location>
    <ligand>
        <name>L-serine</name>
        <dbReference type="ChEBI" id="CHEBI:33384"/>
    </ligand>
</feature>
<dbReference type="Pfam" id="PF02403">
    <property type="entry name" value="Seryl_tRNA_N"/>
    <property type="match status" value="1"/>
</dbReference>
<dbReference type="InterPro" id="IPR015866">
    <property type="entry name" value="Ser-tRNA-synth_1_N"/>
</dbReference>
<dbReference type="GO" id="GO:0005737">
    <property type="term" value="C:cytoplasm"/>
    <property type="evidence" value="ECO:0007669"/>
    <property type="project" value="UniProtKB-SubCell"/>
</dbReference>
<feature type="site" description="Important for serine binding" evidence="7">
    <location>
        <position position="439"/>
    </location>
</feature>
<dbReference type="Gene3D" id="3.30.930.10">
    <property type="entry name" value="Bira Bifunctional Protein, Domain 2"/>
    <property type="match status" value="1"/>
</dbReference>
<keyword evidence="2 6" id="KW-0547">Nucleotide-binding</keyword>
<dbReference type="InterPro" id="IPR006195">
    <property type="entry name" value="aa-tRNA-synth_II"/>
</dbReference>
<evidence type="ECO:0000256" key="4">
    <source>
        <dbReference type="ARBA" id="ARBA00022917"/>
    </source>
</evidence>